<dbReference type="EMBL" id="JALLBG020000109">
    <property type="protein sequence ID" value="KAL3763966.1"/>
    <property type="molecule type" value="Genomic_DNA"/>
</dbReference>
<protein>
    <recommendedName>
        <fullName evidence="4">Pentapeptide repeat-containing protein</fullName>
    </recommendedName>
</protein>
<name>A0ABD3MIP7_9STRA</name>
<evidence type="ECO:0000313" key="3">
    <source>
        <dbReference type="Proteomes" id="UP001530293"/>
    </source>
</evidence>
<comment type="caution">
    <text evidence="2">The sequence shown here is derived from an EMBL/GenBank/DDBJ whole genome shotgun (WGS) entry which is preliminary data.</text>
</comment>
<evidence type="ECO:0000313" key="2">
    <source>
        <dbReference type="EMBL" id="KAL3763966.1"/>
    </source>
</evidence>
<dbReference type="InterPro" id="IPR001646">
    <property type="entry name" value="5peptide_repeat"/>
</dbReference>
<keyword evidence="1" id="KW-0812">Transmembrane</keyword>
<dbReference type="InterPro" id="IPR044213">
    <property type="entry name" value="At2g44920-like"/>
</dbReference>
<keyword evidence="1" id="KW-0472">Membrane</keyword>
<dbReference type="PANTHER" id="PTHR47200:SF2">
    <property type="entry name" value="THYLAKOID LUMENAL 15 KDA PROTEIN 1, CHLOROPLASTIC"/>
    <property type="match status" value="1"/>
</dbReference>
<keyword evidence="1" id="KW-1133">Transmembrane helix</keyword>
<keyword evidence="3" id="KW-1185">Reference proteome</keyword>
<evidence type="ECO:0008006" key="4">
    <source>
        <dbReference type="Google" id="ProtNLM"/>
    </source>
</evidence>
<dbReference type="PANTHER" id="PTHR47200">
    <property type="entry name" value="THYLAKOID LUMENAL 15 KDA PROTEIN 1, CHLOROPLASTIC"/>
    <property type="match status" value="1"/>
</dbReference>
<proteinExistence type="predicted"/>
<dbReference type="SUPFAM" id="SSF141571">
    <property type="entry name" value="Pentapeptide repeat-like"/>
    <property type="match status" value="1"/>
</dbReference>
<feature type="transmembrane region" description="Helical" evidence="1">
    <location>
        <begin position="17"/>
        <end position="36"/>
    </location>
</feature>
<organism evidence="2 3">
    <name type="scientific">Discostella pseudostelligera</name>
    <dbReference type="NCBI Taxonomy" id="259834"/>
    <lineage>
        <taxon>Eukaryota</taxon>
        <taxon>Sar</taxon>
        <taxon>Stramenopiles</taxon>
        <taxon>Ochrophyta</taxon>
        <taxon>Bacillariophyta</taxon>
        <taxon>Coscinodiscophyceae</taxon>
        <taxon>Thalassiosirophycidae</taxon>
        <taxon>Stephanodiscales</taxon>
        <taxon>Stephanodiscaceae</taxon>
        <taxon>Discostella</taxon>
    </lineage>
</organism>
<dbReference type="Gene3D" id="2.160.20.80">
    <property type="entry name" value="E3 ubiquitin-protein ligase SopA"/>
    <property type="match status" value="1"/>
</dbReference>
<gene>
    <name evidence="2" type="ORF">ACHAWU_003334</name>
</gene>
<accession>A0ABD3MIP7</accession>
<reference evidence="2 3" key="1">
    <citation type="submission" date="2024-10" db="EMBL/GenBank/DDBJ databases">
        <title>Updated reference genomes for cyclostephanoid diatoms.</title>
        <authorList>
            <person name="Roberts W.R."/>
            <person name="Alverson A.J."/>
        </authorList>
    </citation>
    <scope>NUCLEOTIDE SEQUENCE [LARGE SCALE GENOMIC DNA]</scope>
    <source>
        <strain evidence="2 3">AJA232-27</strain>
    </source>
</reference>
<dbReference type="AlphaFoldDB" id="A0ABD3MIP7"/>
<dbReference type="Proteomes" id="UP001530293">
    <property type="component" value="Unassembled WGS sequence"/>
</dbReference>
<evidence type="ECO:0000256" key="1">
    <source>
        <dbReference type="SAM" id="Phobius"/>
    </source>
</evidence>
<dbReference type="Pfam" id="PF00805">
    <property type="entry name" value="Pentapeptide"/>
    <property type="match status" value="2"/>
</dbReference>
<sequence length="269" mass="28609">MVLHQLINYCIIMVRRFLPLVGIACIYQFLCVTAFVSPGSGLARRYSSARTATASNGDSPHHYHEERHVVANTQSFTAAVILSISILCSNILTPLPALAAVAGGADAGASIASNSKITTGGASTLQSGRTIAITRGVNLDNSNFAGANLKGVAFQQSIVRDADFSGSNLVGASFFDATVDGSNFEGADMSLCNIEMAQFNRANLKNAVLREMYVSGSTLFEGVKSIENSDWSETQLRKDQTKYLCNHPTAKGTNPVTGVDTRESLMCPD</sequence>